<dbReference type="InterPro" id="IPR003593">
    <property type="entry name" value="AAA+_ATPase"/>
</dbReference>
<evidence type="ECO:0000313" key="12">
    <source>
        <dbReference type="EMBL" id="TKC86804.1"/>
    </source>
</evidence>
<dbReference type="EMBL" id="SWJE01000010">
    <property type="protein sequence ID" value="TKC86804.1"/>
    <property type="molecule type" value="Genomic_DNA"/>
</dbReference>
<dbReference type="CDD" id="cd03216">
    <property type="entry name" value="ABC_Carb_Monos_I"/>
    <property type="match status" value="1"/>
</dbReference>
<evidence type="ECO:0000256" key="10">
    <source>
        <dbReference type="ARBA" id="ARBA00023136"/>
    </source>
</evidence>
<keyword evidence="13" id="KW-1185">Reference proteome</keyword>
<keyword evidence="9" id="KW-1278">Translocase</keyword>
<gene>
    <name evidence="12" type="ORF">FAZ69_19330</name>
</gene>
<feature type="domain" description="ABC transporter" evidence="11">
    <location>
        <begin position="242"/>
        <end position="498"/>
    </location>
</feature>
<dbReference type="FunFam" id="3.40.50.300:FF:000127">
    <property type="entry name" value="Ribose import ATP-binding protein RbsA"/>
    <property type="match status" value="1"/>
</dbReference>
<dbReference type="InterPro" id="IPR003439">
    <property type="entry name" value="ABC_transporter-like_ATP-bd"/>
</dbReference>
<proteinExistence type="predicted"/>
<dbReference type="OrthoDB" id="8573945at2"/>
<name>A0A4U1I0Y1_9BURK</name>
<keyword evidence="6" id="KW-0677">Repeat</keyword>
<dbReference type="PROSITE" id="PS50893">
    <property type="entry name" value="ABC_TRANSPORTER_2"/>
    <property type="match status" value="2"/>
</dbReference>
<comment type="caution">
    <text evidence="12">The sequence shown here is derived from an EMBL/GenBank/DDBJ whole genome shotgun (WGS) entry which is preliminary data.</text>
</comment>
<keyword evidence="5" id="KW-0762">Sugar transport</keyword>
<dbReference type="Proteomes" id="UP000305539">
    <property type="component" value="Unassembled WGS sequence"/>
</dbReference>
<organism evidence="12 13">
    <name type="scientific">Trinickia terrae</name>
    <dbReference type="NCBI Taxonomy" id="2571161"/>
    <lineage>
        <taxon>Bacteria</taxon>
        <taxon>Pseudomonadati</taxon>
        <taxon>Pseudomonadota</taxon>
        <taxon>Betaproteobacteria</taxon>
        <taxon>Burkholderiales</taxon>
        <taxon>Burkholderiaceae</taxon>
        <taxon>Trinickia</taxon>
    </lineage>
</organism>
<dbReference type="PROSITE" id="PS00211">
    <property type="entry name" value="ABC_TRANSPORTER_1"/>
    <property type="match status" value="1"/>
</dbReference>
<dbReference type="PANTHER" id="PTHR43790">
    <property type="entry name" value="CARBOHYDRATE TRANSPORT ATP-BINDING PROTEIN MG119-RELATED"/>
    <property type="match status" value="1"/>
</dbReference>
<evidence type="ECO:0000313" key="13">
    <source>
        <dbReference type="Proteomes" id="UP000305539"/>
    </source>
</evidence>
<dbReference type="SUPFAM" id="SSF52540">
    <property type="entry name" value="P-loop containing nucleoside triphosphate hydrolases"/>
    <property type="match status" value="2"/>
</dbReference>
<reference evidence="12 13" key="1">
    <citation type="submission" date="2019-04" db="EMBL/GenBank/DDBJ databases">
        <title>Trinickia sp. 7GSK02, isolated from subtropical forest soil.</title>
        <authorList>
            <person name="Gao Z.-H."/>
            <person name="Qiu L.-H."/>
        </authorList>
    </citation>
    <scope>NUCLEOTIDE SEQUENCE [LARGE SCALE GENOMIC DNA]</scope>
    <source>
        <strain evidence="12 13">7GSK02</strain>
    </source>
</reference>
<dbReference type="PANTHER" id="PTHR43790:SF9">
    <property type="entry name" value="GALACTOFURANOSE TRANSPORTER ATP-BINDING PROTEIN YTFR"/>
    <property type="match status" value="1"/>
</dbReference>
<dbReference type="AlphaFoldDB" id="A0A4U1I0Y1"/>
<evidence type="ECO:0000259" key="11">
    <source>
        <dbReference type="PROSITE" id="PS50893"/>
    </source>
</evidence>
<evidence type="ECO:0000256" key="2">
    <source>
        <dbReference type="ARBA" id="ARBA00022448"/>
    </source>
</evidence>
<evidence type="ECO:0000256" key="6">
    <source>
        <dbReference type="ARBA" id="ARBA00022737"/>
    </source>
</evidence>
<evidence type="ECO:0000256" key="1">
    <source>
        <dbReference type="ARBA" id="ARBA00004202"/>
    </source>
</evidence>
<evidence type="ECO:0000256" key="5">
    <source>
        <dbReference type="ARBA" id="ARBA00022597"/>
    </source>
</evidence>
<keyword evidence="7" id="KW-0547">Nucleotide-binding</keyword>
<dbReference type="Pfam" id="PF00005">
    <property type="entry name" value="ABC_tran"/>
    <property type="match status" value="2"/>
</dbReference>
<keyword evidence="10" id="KW-0472">Membrane</keyword>
<evidence type="ECO:0000256" key="7">
    <source>
        <dbReference type="ARBA" id="ARBA00022741"/>
    </source>
</evidence>
<evidence type="ECO:0000256" key="9">
    <source>
        <dbReference type="ARBA" id="ARBA00022967"/>
    </source>
</evidence>
<keyword evidence="2" id="KW-0813">Transport</keyword>
<comment type="subcellular location">
    <subcellularLocation>
        <location evidence="1">Cell membrane</location>
        <topology evidence="1">Peripheral membrane protein</topology>
    </subcellularLocation>
</comment>
<evidence type="ECO:0000256" key="3">
    <source>
        <dbReference type="ARBA" id="ARBA00022475"/>
    </source>
</evidence>
<dbReference type="GO" id="GO:0005886">
    <property type="term" value="C:plasma membrane"/>
    <property type="evidence" value="ECO:0007669"/>
    <property type="project" value="UniProtKB-SubCell"/>
</dbReference>
<dbReference type="CDD" id="cd03215">
    <property type="entry name" value="ABC_Carb_Monos_II"/>
    <property type="match status" value="1"/>
</dbReference>
<evidence type="ECO:0000256" key="4">
    <source>
        <dbReference type="ARBA" id="ARBA00022519"/>
    </source>
</evidence>
<keyword evidence="4" id="KW-0997">Cell inner membrane</keyword>
<dbReference type="SMART" id="SM00382">
    <property type="entry name" value="AAA"/>
    <property type="match status" value="2"/>
</dbReference>
<sequence>MGDTPILELRGIEKRFPGVIALRDMSFAVRKGSVHVICGENGAGKSTLMKIVSGVYQPDGGEIFVNGEKVAIDSPVTARRLKISMVTQELNYIPEITVAQSLFLGDEPKTRFGSIDWKKVCADAKALLEREGLHYCPDTKLKDLSVSDLQMLEIMKAVSREANIIIFDEPTSAITSKEVDVLFKKINELRAKGAGIVYISHRFEELYRIADDISVIRDGSHVATRPAGEIDIDTIIQMMVGRKLDNVYPHKPARELGATALEVEALGDGERFSNVSFHVRKGEIIGLAGLMGAGRTEVVRTVFGLDPYTAGEIRVHGKPVRIRSVQDAIRLKIAMLSEDRKRYGIVPMRSITENTGLVSLEKFFKRGHRNAKTEKRLIDGVSKRMRVNAPNLNTQIGLLSGGNQQKVMLAKWMLCGSDVLILDEPTRGIDVGAKFEIYKIVFELAQEGRAVIVISSELPELIAICDRIYVMANGRISGELQEPEFSQEGIMRLATIGGDDN</sequence>
<dbReference type="InterPro" id="IPR050107">
    <property type="entry name" value="ABC_carbohydrate_import_ATPase"/>
</dbReference>
<keyword evidence="3" id="KW-1003">Cell membrane</keyword>
<protein>
    <submittedName>
        <fullName evidence="12">Sugar ABC transporter ATP-binding protein</fullName>
    </submittedName>
</protein>
<dbReference type="Gene3D" id="3.40.50.300">
    <property type="entry name" value="P-loop containing nucleotide triphosphate hydrolases"/>
    <property type="match status" value="2"/>
</dbReference>
<feature type="domain" description="ABC transporter" evidence="11">
    <location>
        <begin position="7"/>
        <end position="243"/>
    </location>
</feature>
<keyword evidence="8 12" id="KW-0067">ATP-binding</keyword>
<evidence type="ECO:0000256" key="8">
    <source>
        <dbReference type="ARBA" id="ARBA00022840"/>
    </source>
</evidence>
<dbReference type="GO" id="GO:0016887">
    <property type="term" value="F:ATP hydrolysis activity"/>
    <property type="evidence" value="ECO:0007669"/>
    <property type="project" value="InterPro"/>
</dbReference>
<accession>A0A4U1I0Y1</accession>
<dbReference type="InterPro" id="IPR017871">
    <property type="entry name" value="ABC_transporter-like_CS"/>
</dbReference>
<dbReference type="InterPro" id="IPR027417">
    <property type="entry name" value="P-loop_NTPase"/>
</dbReference>
<dbReference type="GO" id="GO:0005524">
    <property type="term" value="F:ATP binding"/>
    <property type="evidence" value="ECO:0007669"/>
    <property type="project" value="UniProtKB-KW"/>
</dbReference>